<reference evidence="2" key="4">
    <citation type="submission" date="2024-05" db="EMBL/GenBank/DDBJ databases">
        <authorList>
            <person name="Sun Q."/>
            <person name="Zhou Y."/>
        </authorList>
    </citation>
    <scope>NUCLEOTIDE SEQUENCE</scope>
    <source>
        <strain evidence="2">CGMCC 1.15931</strain>
    </source>
</reference>
<evidence type="ECO:0000256" key="1">
    <source>
        <dbReference type="SAM" id="SignalP"/>
    </source>
</evidence>
<reference evidence="3 4" key="3">
    <citation type="submission" date="2019-11" db="EMBL/GenBank/DDBJ databases">
        <title>Type strains purchased from KCTC, JCM and DSMZ.</title>
        <authorList>
            <person name="Lu H."/>
        </authorList>
    </citation>
    <scope>NUCLEOTIDE SEQUENCE [LARGE SCALE GENOMIC DNA]</scope>
    <source>
        <strain evidence="3 4">KCTC 52429</strain>
    </source>
</reference>
<protein>
    <submittedName>
        <fullName evidence="3">Uncharacterized protein</fullName>
    </submittedName>
</protein>
<keyword evidence="5" id="KW-1185">Reference proteome</keyword>
<feature type="chain" id="PRO_5026264335" evidence="1">
    <location>
        <begin position="24"/>
        <end position="284"/>
    </location>
</feature>
<evidence type="ECO:0000313" key="2">
    <source>
        <dbReference type="EMBL" id="GGB96180.1"/>
    </source>
</evidence>
<organism evidence="3 4">
    <name type="scientific">Pseudoduganella buxea</name>
    <dbReference type="NCBI Taxonomy" id="1949069"/>
    <lineage>
        <taxon>Bacteria</taxon>
        <taxon>Pseudomonadati</taxon>
        <taxon>Pseudomonadota</taxon>
        <taxon>Betaproteobacteria</taxon>
        <taxon>Burkholderiales</taxon>
        <taxon>Oxalobacteraceae</taxon>
        <taxon>Telluria group</taxon>
        <taxon>Pseudoduganella</taxon>
    </lineage>
</organism>
<dbReference type="Proteomes" id="UP000622638">
    <property type="component" value="Unassembled WGS sequence"/>
</dbReference>
<accession>A0A6I3SS20</accession>
<comment type="caution">
    <text evidence="3">The sequence shown here is derived from an EMBL/GenBank/DDBJ whole genome shotgun (WGS) entry which is preliminary data.</text>
</comment>
<dbReference type="AlphaFoldDB" id="A0A6I3SS20"/>
<reference evidence="2" key="1">
    <citation type="journal article" date="2014" name="Int. J. Syst. Evol. Microbiol.">
        <title>Complete genome of a new Firmicutes species belonging to the dominant human colonic microbiota ('Ruminococcus bicirculans') reveals two chromosomes and a selective capacity to utilize plant glucans.</title>
        <authorList>
            <consortium name="NISC Comparative Sequencing Program"/>
            <person name="Wegmann U."/>
            <person name="Louis P."/>
            <person name="Goesmann A."/>
            <person name="Henrissat B."/>
            <person name="Duncan S.H."/>
            <person name="Flint H.J."/>
        </authorList>
    </citation>
    <scope>NUCLEOTIDE SEQUENCE</scope>
    <source>
        <strain evidence="2">CGMCC 1.15931</strain>
    </source>
</reference>
<feature type="signal peptide" evidence="1">
    <location>
        <begin position="1"/>
        <end position="23"/>
    </location>
</feature>
<keyword evidence="1" id="KW-0732">Signal</keyword>
<dbReference type="OrthoDB" id="8747441at2"/>
<sequence>MQHTAATTLLLLLLCATNGVAGAEESAPGSLKITLDSDARTVIRGIPEEAATERFEVLTAGAETVSYVGLADGPVGGVVFKGGKLHGTLTRAQAETFYSCRGYATARHHYWAQDANRWAASLLTAAQPAQDVALQFTGKSTLKSIKAVLDNPAFGQVKALVEMGTNPLKVVKVLSKARSEHRQREFDEDMLQELGKLVPGDTEQRLADVLRPQDLTFLERGIVMAYPKYSVEFMVSDGKIQALQQPSFLQLARVKPAMFYAPDTPWSRCMPETWAEAVPAPAQG</sequence>
<dbReference type="EMBL" id="BMKG01000006">
    <property type="protein sequence ID" value="GGB96180.1"/>
    <property type="molecule type" value="Genomic_DNA"/>
</dbReference>
<proteinExistence type="predicted"/>
<evidence type="ECO:0000313" key="3">
    <source>
        <dbReference type="EMBL" id="MTV51162.1"/>
    </source>
</evidence>
<evidence type="ECO:0000313" key="4">
    <source>
        <dbReference type="Proteomes" id="UP000430634"/>
    </source>
</evidence>
<dbReference type="EMBL" id="WNKZ01000001">
    <property type="protein sequence ID" value="MTV51162.1"/>
    <property type="molecule type" value="Genomic_DNA"/>
</dbReference>
<evidence type="ECO:0000313" key="5">
    <source>
        <dbReference type="Proteomes" id="UP000622638"/>
    </source>
</evidence>
<reference evidence="5" key="2">
    <citation type="journal article" date="2019" name="Int. J. Syst. Evol. Microbiol.">
        <title>The Global Catalogue of Microorganisms (GCM) 10K type strain sequencing project: providing services to taxonomists for standard genome sequencing and annotation.</title>
        <authorList>
            <consortium name="The Broad Institute Genomics Platform"/>
            <consortium name="The Broad Institute Genome Sequencing Center for Infectious Disease"/>
            <person name="Wu L."/>
            <person name="Ma J."/>
        </authorList>
    </citation>
    <scope>NUCLEOTIDE SEQUENCE [LARGE SCALE GENOMIC DNA]</scope>
    <source>
        <strain evidence="5">CGMCC 1.15931</strain>
    </source>
</reference>
<dbReference type="RefSeq" id="WP_155468525.1">
    <property type="nucleotide sequence ID" value="NZ_BMKG01000006.1"/>
</dbReference>
<gene>
    <name evidence="2" type="ORF">GCM10011572_17710</name>
    <name evidence="3" type="ORF">GM672_00300</name>
</gene>
<name>A0A6I3SS20_9BURK</name>
<dbReference type="Proteomes" id="UP000430634">
    <property type="component" value="Unassembled WGS sequence"/>
</dbReference>